<comment type="caution">
    <text evidence="3">The sequence shown here is derived from an EMBL/GenBank/DDBJ whole genome shotgun (WGS) entry which is preliminary data.</text>
</comment>
<dbReference type="SMART" id="SM00220">
    <property type="entry name" value="S_TKc"/>
    <property type="match status" value="1"/>
</dbReference>
<dbReference type="PANTHER" id="PTHR44167:SF24">
    <property type="entry name" value="SERINE_THREONINE-PROTEIN KINASE CHK2"/>
    <property type="match status" value="1"/>
</dbReference>
<evidence type="ECO:0000256" key="1">
    <source>
        <dbReference type="SAM" id="MobiDB-lite"/>
    </source>
</evidence>
<sequence>MSDFSDVTTIKIDRQTLTRRLPPTKGVPSTKPKPQPAPVHKGQLPDTDELEHTIELDAKGLPLRHRELMPGEAFYSYTITKLVKRGGEGTVYTAINQRGEKVVIKVAHPNRLSALVAEVIERGRSAAEEMRTAILERLPGALVLKHIDGLTLNDYFKLYPEHRSPSFILRLINHIDKKLRQHQRAHGDVSMDNIFLVTQANGSLKVELIDPGAAKWTRTSLRMGKEKITGSPLFMAPETACGKLPTEKVDVYALGILLAMLLCQKKPFPKDQTPEGTKIESYKDFAFNMRAQGKSFVPPLTKENFIQAVNDKQTLGEEVFNLFNLMTAQTPDWRIGLYDVTTSIEILLATHDL</sequence>
<feature type="region of interest" description="Disordered" evidence="1">
    <location>
        <begin position="1"/>
        <end position="45"/>
    </location>
</feature>
<name>A0A2H0Y3I7_UNCSA</name>
<dbReference type="AlphaFoldDB" id="A0A2H0Y3I7"/>
<dbReference type="GO" id="GO:0004672">
    <property type="term" value="F:protein kinase activity"/>
    <property type="evidence" value="ECO:0007669"/>
    <property type="project" value="InterPro"/>
</dbReference>
<proteinExistence type="predicted"/>
<dbReference type="PROSITE" id="PS50011">
    <property type="entry name" value="PROTEIN_KINASE_DOM"/>
    <property type="match status" value="1"/>
</dbReference>
<dbReference type="GO" id="GO:0005524">
    <property type="term" value="F:ATP binding"/>
    <property type="evidence" value="ECO:0007669"/>
    <property type="project" value="InterPro"/>
</dbReference>
<dbReference type="InterPro" id="IPR000719">
    <property type="entry name" value="Prot_kinase_dom"/>
</dbReference>
<dbReference type="Proteomes" id="UP000231343">
    <property type="component" value="Unassembled WGS sequence"/>
</dbReference>
<protein>
    <recommendedName>
        <fullName evidence="2">Protein kinase domain-containing protein</fullName>
    </recommendedName>
</protein>
<evidence type="ECO:0000313" key="3">
    <source>
        <dbReference type="EMBL" id="PIS31419.1"/>
    </source>
</evidence>
<dbReference type="Pfam" id="PF00069">
    <property type="entry name" value="Pkinase"/>
    <property type="match status" value="1"/>
</dbReference>
<organism evidence="3 4">
    <name type="scientific">Candidatus Saganbacteria bacterium CG08_land_8_20_14_0_20_45_16</name>
    <dbReference type="NCBI Taxonomy" id="2014293"/>
    <lineage>
        <taxon>Bacteria</taxon>
        <taxon>Bacillati</taxon>
        <taxon>Saganbacteria</taxon>
    </lineage>
</organism>
<accession>A0A2H0Y3I7</accession>
<dbReference type="Gene3D" id="3.30.200.20">
    <property type="entry name" value="Phosphorylase Kinase, domain 1"/>
    <property type="match status" value="1"/>
</dbReference>
<dbReference type="EMBL" id="PEYM01000016">
    <property type="protein sequence ID" value="PIS31419.1"/>
    <property type="molecule type" value="Genomic_DNA"/>
</dbReference>
<dbReference type="InterPro" id="IPR011009">
    <property type="entry name" value="Kinase-like_dom_sf"/>
</dbReference>
<gene>
    <name evidence="3" type="ORF">COT42_01095</name>
</gene>
<dbReference type="Gene3D" id="1.10.510.10">
    <property type="entry name" value="Transferase(Phosphotransferase) domain 1"/>
    <property type="match status" value="1"/>
</dbReference>
<feature type="domain" description="Protein kinase" evidence="2">
    <location>
        <begin position="77"/>
        <end position="353"/>
    </location>
</feature>
<dbReference type="SUPFAM" id="SSF56112">
    <property type="entry name" value="Protein kinase-like (PK-like)"/>
    <property type="match status" value="1"/>
</dbReference>
<evidence type="ECO:0000313" key="4">
    <source>
        <dbReference type="Proteomes" id="UP000231343"/>
    </source>
</evidence>
<evidence type="ECO:0000259" key="2">
    <source>
        <dbReference type="PROSITE" id="PS50011"/>
    </source>
</evidence>
<dbReference type="PANTHER" id="PTHR44167">
    <property type="entry name" value="OVARIAN-SPECIFIC SERINE/THREONINE-PROTEIN KINASE LOK-RELATED"/>
    <property type="match status" value="1"/>
</dbReference>
<reference evidence="3 4" key="1">
    <citation type="submission" date="2017-09" db="EMBL/GenBank/DDBJ databases">
        <title>Depth-based differentiation of microbial function through sediment-hosted aquifers and enrichment of novel symbionts in the deep terrestrial subsurface.</title>
        <authorList>
            <person name="Probst A.J."/>
            <person name="Ladd B."/>
            <person name="Jarett J.K."/>
            <person name="Geller-Mcgrath D.E."/>
            <person name="Sieber C.M."/>
            <person name="Emerson J.B."/>
            <person name="Anantharaman K."/>
            <person name="Thomas B.C."/>
            <person name="Malmstrom R."/>
            <person name="Stieglmeier M."/>
            <person name="Klingl A."/>
            <person name="Woyke T."/>
            <person name="Ryan C.M."/>
            <person name="Banfield J.F."/>
        </authorList>
    </citation>
    <scope>NUCLEOTIDE SEQUENCE [LARGE SCALE GENOMIC DNA]</scope>
    <source>
        <strain evidence="3">CG08_land_8_20_14_0_20_45_16</strain>
    </source>
</reference>